<dbReference type="EMBL" id="VYDA01000034">
    <property type="protein sequence ID" value="MYH60394.1"/>
    <property type="molecule type" value="Genomic_DNA"/>
</dbReference>
<dbReference type="AlphaFoldDB" id="A0A6B1G2G6"/>
<accession>A0A6B1G2G6</accession>
<name>A0A6B1G2G6_9CHLR</name>
<evidence type="ECO:0008006" key="2">
    <source>
        <dbReference type="Google" id="ProtNLM"/>
    </source>
</evidence>
<reference evidence="1" key="1">
    <citation type="submission" date="2019-09" db="EMBL/GenBank/DDBJ databases">
        <title>Characterisation of the sponge microbiome using genome-centric metagenomics.</title>
        <authorList>
            <person name="Engelberts J.P."/>
            <person name="Robbins S.J."/>
            <person name="De Goeij J.M."/>
            <person name="Aranda M."/>
            <person name="Bell S.C."/>
            <person name="Webster N.S."/>
        </authorList>
    </citation>
    <scope>NUCLEOTIDE SEQUENCE</scope>
    <source>
        <strain evidence="1">SB0675_bin_29</strain>
    </source>
</reference>
<comment type="caution">
    <text evidence="1">The sequence shown here is derived from an EMBL/GenBank/DDBJ whole genome shotgun (WGS) entry which is preliminary data.</text>
</comment>
<proteinExistence type="predicted"/>
<organism evidence="1">
    <name type="scientific">Caldilineaceae bacterium SB0675_bin_29</name>
    <dbReference type="NCBI Taxonomy" id="2605266"/>
    <lineage>
        <taxon>Bacteria</taxon>
        <taxon>Bacillati</taxon>
        <taxon>Chloroflexota</taxon>
        <taxon>Caldilineae</taxon>
        <taxon>Caldilineales</taxon>
        <taxon>Caldilineaceae</taxon>
    </lineage>
</organism>
<protein>
    <recommendedName>
        <fullName evidence="2">DUF4276 family protein</fullName>
    </recommendedName>
</protein>
<evidence type="ECO:0000313" key="1">
    <source>
        <dbReference type="EMBL" id="MYH60394.1"/>
    </source>
</evidence>
<gene>
    <name evidence="1" type="ORF">F4148_01015</name>
</gene>
<sequence length="193" mass="22083">MRDIALFGEDYAHQQVIGALVRRIAAEYDIDVRLNWRSAVRGHGRVVEELKSYIRDLNRQGTPWPHLIIVATDANCTGLNERCKEIGHLDAPAPVLLAIPDPHIERWLLLDGAAFKAVFGRGCQAPDRKCNRELYKQKLIEEIRAADGTSIFGGIEYAEDILFHMDIDRAARADDALQRFVRDLRFTFRGWRM</sequence>